<dbReference type="EMBL" id="WTPW01002560">
    <property type="protein sequence ID" value="KAF0377363.1"/>
    <property type="molecule type" value="Genomic_DNA"/>
</dbReference>
<comment type="caution">
    <text evidence="1">The sequence shown here is derived from an EMBL/GenBank/DDBJ whole genome shotgun (WGS) entry which is preliminary data.</text>
</comment>
<evidence type="ECO:0000313" key="1">
    <source>
        <dbReference type="EMBL" id="KAF0377363.1"/>
    </source>
</evidence>
<keyword evidence="2" id="KW-1185">Reference proteome</keyword>
<organism evidence="1 2">
    <name type="scientific">Gigaspora margarita</name>
    <dbReference type="NCBI Taxonomy" id="4874"/>
    <lineage>
        <taxon>Eukaryota</taxon>
        <taxon>Fungi</taxon>
        <taxon>Fungi incertae sedis</taxon>
        <taxon>Mucoromycota</taxon>
        <taxon>Glomeromycotina</taxon>
        <taxon>Glomeromycetes</taxon>
        <taxon>Diversisporales</taxon>
        <taxon>Gigasporaceae</taxon>
        <taxon>Gigaspora</taxon>
    </lineage>
</organism>
<dbReference type="Proteomes" id="UP000439903">
    <property type="component" value="Unassembled WGS sequence"/>
</dbReference>
<gene>
    <name evidence="1" type="ORF">F8M41_012606</name>
</gene>
<dbReference type="AlphaFoldDB" id="A0A8H3WZE7"/>
<accession>A0A8H3WZE7</accession>
<sequence>MSKLKTTPPLVKLNTANAAQEVEIRLHEPLIQKHGTRKKRIGLQILNALARLEVLLNKEEALAISENVVQHLAQQQYNKTEIDVALNILETSLLQFEEDGIPRKDTQTYLSELGLTVLFPKSAKRLVVNNIPSGKADAAAHFNEMNVHNQLVSISLQLQNDIKLQNHKYMAHQLALLYQCLNQAGGHFLKYKSRVELHFDSIKALTSNSDVPKLNEEQKEWLSQVTADIVTETLFSGRPVTAMSQPLAAYLNEISEVPPKN</sequence>
<proteinExistence type="predicted"/>
<protein>
    <submittedName>
        <fullName evidence="1">Uncharacterized protein</fullName>
    </submittedName>
</protein>
<name>A0A8H3WZE7_GIGMA</name>
<evidence type="ECO:0000313" key="2">
    <source>
        <dbReference type="Proteomes" id="UP000439903"/>
    </source>
</evidence>
<dbReference type="OrthoDB" id="533331at2759"/>
<reference evidence="1 2" key="1">
    <citation type="journal article" date="2019" name="Environ. Microbiol.">
        <title>At the nexus of three kingdoms: the genome of the mycorrhizal fungus Gigaspora margarita provides insights into plant, endobacterial and fungal interactions.</title>
        <authorList>
            <person name="Venice F."/>
            <person name="Ghignone S."/>
            <person name="Salvioli di Fossalunga A."/>
            <person name="Amselem J."/>
            <person name="Novero M."/>
            <person name="Xianan X."/>
            <person name="Sedzielewska Toro K."/>
            <person name="Morin E."/>
            <person name="Lipzen A."/>
            <person name="Grigoriev I.V."/>
            <person name="Henrissat B."/>
            <person name="Martin F.M."/>
            <person name="Bonfante P."/>
        </authorList>
    </citation>
    <scope>NUCLEOTIDE SEQUENCE [LARGE SCALE GENOMIC DNA]</scope>
    <source>
        <strain evidence="1 2">BEG34</strain>
    </source>
</reference>